<name>A0ABT4LCS1_9SPHI</name>
<proteinExistence type="predicted"/>
<protein>
    <submittedName>
        <fullName evidence="1">Uncharacterized protein</fullName>
    </submittedName>
</protein>
<dbReference type="RefSeq" id="WP_269428006.1">
    <property type="nucleotide sequence ID" value="NZ_JAPWGM010000004.1"/>
</dbReference>
<sequence>MKTVEFGQMKGYPHYLQIKLNKGGGHIVDMVSSNDNVLEVGDVIEKLQSSYTINEIVEERPAKGDHPIPVTFQRLLTS</sequence>
<comment type="caution">
    <text evidence="1">The sequence shown here is derived from an EMBL/GenBank/DDBJ whole genome shotgun (WGS) entry which is preliminary data.</text>
</comment>
<keyword evidence="2" id="KW-1185">Reference proteome</keyword>
<evidence type="ECO:0000313" key="2">
    <source>
        <dbReference type="Proteomes" id="UP001144347"/>
    </source>
</evidence>
<accession>A0ABT4LCS1</accession>
<dbReference type="EMBL" id="JAPWGM010000004">
    <property type="protein sequence ID" value="MCZ4244953.1"/>
    <property type="molecule type" value="Genomic_DNA"/>
</dbReference>
<dbReference type="Proteomes" id="UP001144347">
    <property type="component" value="Unassembled WGS sequence"/>
</dbReference>
<organism evidence="1 2">
    <name type="scientific">Pedobacter punctiformis</name>
    <dbReference type="NCBI Taxonomy" id="3004097"/>
    <lineage>
        <taxon>Bacteria</taxon>
        <taxon>Pseudomonadati</taxon>
        <taxon>Bacteroidota</taxon>
        <taxon>Sphingobacteriia</taxon>
        <taxon>Sphingobacteriales</taxon>
        <taxon>Sphingobacteriaceae</taxon>
        <taxon>Pedobacter</taxon>
    </lineage>
</organism>
<reference evidence="1" key="1">
    <citation type="submission" date="2022-12" db="EMBL/GenBank/DDBJ databases">
        <title>Genome sequence of HCMS5-2.</title>
        <authorList>
            <person name="Woo H."/>
        </authorList>
    </citation>
    <scope>NUCLEOTIDE SEQUENCE</scope>
    <source>
        <strain evidence="1">HCMS5-2</strain>
    </source>
</reference>
<gene>
    <name evidence="1" type="ORF">O0955_13150</name>
</gene>
<evidence type="ECO:0000313" key="1">
    <source>
        <dbReference type="EMBL" id="MCZ4244953.1"/>
    </source>
</evidence>